<dbReference type="EMBL" id="JARRAG010000002">
    <property type="protein sequence ID" value="MDG3004247.1"/>
    <property type="molecule type" value="Genomic_DNA"/>
</dbReference>
<keyword evidence="1" id="KW-0472">Membrane</keyword>
<evidence type="ECO:0000313" key="3">
    <source>
        <dbReference type="Proteomes" id="UP001216907"/>
    </source>
</evidence>
<feature type="transmembrane region" description="Helical" evidence="1">
    <location>
        <begin position="9"/>
        <end position="31"/>
    </location>
</feature>
<comment type="caution">
    <text evidence="2">The sequence shown here is derived from an EMBL/GenBank/DDBJ whole genome shotgun (WGS) entry which is preliminary data.</text>
</comment>
<gene>
    <name evidence="2" type="ORF">PZE19_10705</name>
</gene>
<accession>A0ABT6F9Q5</accession>
<evidence type="ECO:0000313" key="2">
    <source>
        <dbReference type="EMBL" id="MDG3004247.1"/>
    </source>
</evidence>
<dbReference type="RefSeq" id="WP_277860608.1">
    <property type="nucleotide sequence ID" value="NZ_JARRAG010000002.1"/>
</dbReference>
<sequence length="840" mass="90609">MSGATGSRYLWAGLLAPPILVMGVAGAISMWPQQVVGLMDGVARLWDPIPTQRPRPGSLMMATPKMSPATAPIAQPEIRGTIRKPDGSPLDRPYRLGTFEISRFSHSSGLVGDHSTPDFVVTPRGERTWIVVDSDDYAPALAGPIEAGAVRPGDEPIVVKLEEGFPHRVRVVDAEGAPIAGAEVHPSLTLEHRPVPLGATWFTDDDGWAEIPHVREADYEFDVKVHDFVLPDDTVFASLHPGVDTTITLDRGSTKGVAVDEQGRPAADALILVAAELDERVEREDKHISKRIIVARSDAEGRFPLPHLHKDSVHLIRAEGADGSLGFAPGVRLKDPEVRVTLRPRRMVRGFVKGVRGYATGVFLSVRSSVATGFEGRGQQGDEWAVTSRTDSVLCDEEGRFEYPSWGSIDSELLVQGRTVPVPWPPPEEPIAIDPPAPTAESSVQIRIAADASIRPIRGSMTLFLANGPPERALQTVPRLVELQDDRGTFRCLNADAFRFESSAIPGYWTSPGTISSVVGGGDRVIDVRVFAAGTIRGRVLDADGEPVAGAKIRADFDPAWAAESPPARLAGPPPRMGGINPQVADPVRPTAPPRSPEVATTDADGRFVIPAWPLNVGCRLAVESGRFGMLVDPVRPDAREPKREVEIRLPRRAKAEVRVVGPDDRPIPGAQVVVELRRAETDRQAWDGGRTDADGRVALDDLAEGETGYSVRATFDKDYRTGSAPLQPGAPALVLRVERGRTLEGRVVEAVTGWPIPGVSLLAAAHDGAWIRAEAATDGDGRFRFSVLPDGPVRLGSFQMMNLASPRPPQVAAGEVGPILVRMINLREYDPQPRRPSQP</sequence>
<reference evidence="2 3" key="1">
    <citation type="submission" date="2023-03" db="EMBL/GenBank/DDBJ databases">
        <title>Paludisphaera mucosa sp. nov. a novel planctomycete from northern fen.</title>
        <authorList>
            <person name="Ivanova A."/>
        </authorList>
    </citation>
    <scope>NUCLEOTIDE SEQUENCE [LARGE SCALE GENOMIC DNA]</scope>
    <source>
        <strain evidence="2 3">Pla2</strain>
    </source>
</reference>
<keyword evidence="3" id="KW-1185">Reference proteome</keyword>
<keyword evidence="1" id="KW-0812">Transmembrane</keyword>
<organism evidence="2 3">
    <name type="scientific">Paludisphaera mucosa</name>
    <dbReference type="NCBI Taxonomy" id="3030827"/>
    <lineage>
        <taxon>Bacteria</taxon>
        <taxon>Pseudomonadati</taxon>
        <taxon>Planctomycetota</taxon>
        <taxon>Planctomycetia</taxon>
        <taxon>Isosphaerales</taxon>
        <taxon>Isosphaeraceae</taxon>
        <taxon>Paludisphaera</taxon>
    </lineage>
</organism>
<evidence type="ECO:0000256" key="1">
    <source>
        <dbReference type="SAM" id="Phobius"/>
    </source>
</evidence>
<dbReference type="Proteomes" id="UP001216907">
    <property type="component" value="Unassembled WGS sequence"/>
</dbReference>
<name>A0ABT6F9Q5_9BACT</name>
<keyword evidence="1" id="KW-1133">Transmembrane helix</keyword>
<protein>
    <submittedName>
        <fullName evidence="2">Carboxypeptidase-like regulatory domain-containing protein</fullName>
    </submittedName>
</protein>
<proteinExistence type="predicted"/>